<keyword evidence="2" id="KW-1185">Reference proteome</keyword>
<dbReference type="RefSeq" id="WP_051446019.1">
    <property type="nucleotide sequence ID" value="NZ_BAAAYP010000020.1"/>
</dbReference>
<sequence length="61" mass="6885">MLPDLYAEAGLVPAARVRWNDDYSPAGWDYDNFRAFNHGRRDVVFLADDPDRVGGGYPRGL</sequence>
<accession>A0ABQ0YJU9</accession>
<comment type="caution">
    <text evidence="1">The sequence shown here is derived from an EMBL/GenBank/DDBJ whole genome shotgun (WGS) entry which is preliminary data.</text>
</comment>
<organism evidence="1 2">
    <name type="scientific">Rhodococcus aetherivorans</name>
    <dbReference type="NCBI Taxonomy" id="191292"/>
    <lineage>
        <taxon>Bacteria</taxon>
        <taxon>Bacillati</taxon>
        <taxon>Actinomycetota</taxon>
        <taxon>Actinomycetes</taxon>
        <taxon>Mycobacteriales</taxon>
        <taxon>Nocardiaceae</taxon>
        <taxon>Rhodococcus</taxon>
    </lineage>
</organism>
<protein>
    <submittedName>
        <fullName evidence="1">Uncharacterized protein</fullName>
    </submittedName>
</protein>
<reference evidence="1 2" key="1">
    <citation type="journal article" date="2018" name="Biodegradation">
        <title>1,4-Dioxane degradation characteristics of Rhodococcus aetherivorans JCM 14343.</title>
        <authorList>
            <person name="Inoue D."/>
            <person name="Tsunoda T."/>
            <person name="Yamamoto N."/>
            <person name="Ike M."/>
            <person name="Sei K."/>
        </authorList>
    </citation>
    <scope>NUCLEOTIDE SEQUENCE [LARGE SCALE GENOMIC DNA]</scope>
    <source>
        <strain evidence="1 2">JCM 14343</strain>
    </source>
</reference>
<evidence type="ECO:0000313" key="2">
    <source>
        <dbReference type="Proteomes" id="UP000325466"/>
    </source>
</evidence>
<gene>
    <name evidence="1" type="ORF">RAJCM14343_2060</name>
</gene>
<name>A0ABQ0YJU9_9NOCA</name>
<dbReference type="Proteomes" id="UP000325466">
    <property type="component" value="Unassembled WGS sequence"/>
</dbReference>
<evidence type="ECO:0000313" key="1">
    <source>
        <dbReference type="EMBL" id="GES36807.1"/>
    </source>
</evidence>
<dbReference type="EMBL" id="BLAH01000076">
    <property type="protein sequence ID" value="GES36807.1"/>
    <property type="molecule type" value="Genomic_DNA"/>
</dbReference>
<proteinExistence type="predicted"/>